<dbReference type="SMART" id="SM00034">
    <property type="entry name" value="CLECT"/>
    <property type="match status" value="1"/>
</dbReference>
<dbReference type="PANTHER" id="PTHR22804">
    <property type="entry name" value="AGGRECAN/VERSICAN PROTEOGLYCAN"/>
    <property type="match status" value="1"/>
</dbReference>
<dbReference type="GO" id="GO:0007417">
    <property type="term" value="P:central nervous system development"/>
    <property type="evidence" value="ECO:0007669"/>
    <property type="project" value="TreeGrafter"/>
</dbReference>
<dbReference type="GO" id="GO:0001501">
    <property type="term" value="P:skeletal system development"/>
    <property type="evidence" value="ECO:0007669"/>
    <property type="project" value="TreeGrafter"/>
</dbReference>
<protein>
    <recommendedName>
        <fullName evidence="2">C-type lectin domain-containing protein</fullName>
    </recommendedName>
</protein>
<dbReference type="Ensembl" id="ENSACIT00000017213.1">
    <property type="protein sequence ID" value="ENSACIP00000016760.1"/>
    <property type="gene ID" value="ENSACIG00000012867.1"/>
</dbReference>
<feature type="domain" description="C-type lectin" evidence="2">
    <location>
        <begin position="36"/>
        <end position="130"/>
    </location>
</feature>
<evidence type="ECO:0000259" key="2">
    <source>
        <dbReference type="PROSITE" id="PS50041"/>
    </source>
</evidence>
<dbReference type="PANTHER" id="PTHR22804:SF42">
    <property type="entry name" value="AGGRECAN CORE PROTEIN"/>
    <property type="match status" value="1"/>
</dbReference>
<dbReference type="GO" id="GO:0072534">
    <property type="term" value="C:perineuronal net"/>
    <property type="evidence" value="ECO:0007669"/>
    <property type="project" value="TreeGrafter"/>
</dbReference>
<dbReference type="GeneTree" id="ENSGT00940000155971"/>
<organism evidence="3 4">
    <name type="scientific">Amphilophus citrinellus</name>
    <name type="common">Midas cichlid</name>
    <name type="synonym">Cichlasoma citrinellum</name>
    <dbReference type="NCBI Taxonomy" id="61819"/>
    <lineage>
        <taxon>Eukaryota</taxon>
        <taxon>Metazoa</taxon>
        <taxon>Chordata</taxon>
        <taxon>Craniata</taxon>
        <taxon>Vertebrata</taxon>
        <taxon>Euteleostomi</taxon>
        <taxon>Actinopterygii</taxon>
        <taxon>Neopterygii</taxon>
        <taxon>Teleostei</taxon>
        <taxon>Neoteleostei</taxon>
        <taxon>Acanthomorphata</taxon>
        <taxon>Ovalentaria</taxon>
        <taxon>Cichlomorphae</taxon>
        <taxon>Cichliformes</taxon>
        <taxon>Cichlidae</taxon>
        <taxon>New World cichlids</taxon>
        <taxon>Cichlasomatinae</taxon>
        <taxon>Heroini</taxon>
        <taxon>Amphilophus</taxon>
    </lineage>
</organism>
<feature type="signal peptide" evidence="1">
    <location>
        <begin position="1"/>
        <end position="20"/>
    </location>
</feature>
<keyword evidence="1" id="KW-0732">Signal</keyword>
<evidence type="ECO:0000313" key="4">
    <source>
        <dbReference type="Proteomes" id="UP000261340"/>
    </source>
</evidence>
<dbReference type="AlphaFoldDB" id="A0A3Q0S8G6"/>
<dbReference type="InterPro" id="IPR016186">
    <property type="entry name" value="C-type_lectin-like/link_sf"/>
</dbReference>
<dbReference type="GO" id="GO:0002052">
    <property type="term" value="P:positive regulation of neuroblast proliferation"/>
    <property type="evidence" value="ECO:0007669"/>
    <property type="project" value="TreeGrafter"/>
</dbReference>
<dbReference type="InterPro" id="IPR001304">
    <property type="entry name" value="C-type_lectin-like"/>
</dbReference>
<evidence type="ECO:0000256" key="1">
    <source>
        <dbReference type="SAM" id="SignalP"/>
    </source>
</evidence>
<dbReference type="SUPFAM" id="SSF56436">
    <property type="entry name" value="C-type lectin-like"/>
    <property type="match status" value="1"/>
</dbReference>
<name>A0A3Q0S8G6_AMPCI</name>
<dbReference type="GO" id="GO:0010001">
    <property type="term" value="P:glial cell differentiation"/>
    <property type="evidence" value="ECO:0007669"/>
    <property type="project" value="TreeGrafter"/>
</dbReference>
<evidence type="ECO:0000313" key="3">
    <source>
        <dbReference type="Ensembl" id="ENSACIP00000016760.1"/>
    </source>
</evidence>
<accession>A0A3Q0S8G6</accession>
<dbReference type="GO" id="GO:0045202">
    <property type="term" value="C:synapse"/>
    <property type="evidence" value="ECO:0007669"/>
    <property type="project" value="TreeGrafter"/>
</dbReference>
<dbReference type="GO" id="GO:0005615">
    <property type="term" value="C:extracellular space"/>
    <property type="evidence" value="ECO:0007669"/>
    <property type="project" value="TreeGrafter"/>
</dbReference>
<dbReference type="Proteomes" id="UP000261340">
    <property type="component" value="Unplaced"/>
</dbReference>
<dbReference type="InterPro" id="IPR050691">
    <property type="entry name" value="Hyaluronan_bind_Proteoglycan"/>
</dbReference>
<dbReference type="Pfam" id="PF00059">
    <property type="entry name" value="Lectin_C"/>
    <property type="match status" value="1"/>
</dbReference>
<dbReference type="Gene3D" id="3.10.100.10">
    <property type="entry name" value="Mannose-Binding Protein A, subunit A"/>
    <property type="match status" value="1"/>
</dbReference>
<keyword evidence="4" id="KW-1185">Reference proteome</keyword>
<dbReference type="PROSITE" id="PS50041">
    <property type="entry name" value="C_TYPE_LECTIN_2"/>
    <property type="match status" value="1"/>
</dbReference>
<proteinExistence type="predicted"/>
<feature type="chain" id="PRO_5018775203" description="C-type lectin domain-containing protein" evidence="1">
    <location>
        <begin position="21"/>
        <end position="137"/>
    </location>
</feature>
<reference evidence="3" key="2">
    <citation type="submission" date="2025-09" db="UniProtKB">
        <authorList>
            <consortium name="Ensembl"/>
        </authorList>
    </citation>
    <scope>IDENTIFICATION</scope>
</reference>
<reference evidence="3" key="1">
    <citation type="submission" date="2025-08" db="UniProtKB">
        <authorList>
            <consortium name="Ensembl"/>
        </authorList>
    </citation>
    <scope>IDENTIFICATION</scope>
</reference>
<sequence length="137" mass="15716">WAGPYKPEWGLCVIFLSVRGCLFRMETLSFDGWAKFQGNCYRHFTDREVWVNAEQRCRDLSAHLVSIISPEEQHFVNSRENQVWIGLNDKTVENDFQWTDGTPLVSGDAGLVFGQWNDVPCSYRLPFTCKKGSSMSA</sequence>
<dbReference type="InterPro" id="IPR016187">
    <property type="entry name" value="CTDL_fold"/>
</dbReference>